<evidence type="ECO:0000256" key="4">
    <source>
        <dbReference type="ARBA" id="ARBA00023136"/>
    </source>
</evidence>
<dbReference type="InterPro" id="IPR051784">
    <property type="entry name" value="Nod_factor_ABC_transporter"/>
</dbReference>
<comment type="subcellular location">
    <subcellularLocation>
        <location evidence="6">Cell membrane</location>
        <topology evidence="6">Multi-pass membrane protein</topology>
    </subcellularLocation>
    <subcellularLocation>
        <location evidence="1">Membrane</location>
        <topology evidence="1">Multi-pass membrane protein</topology>
    </subcellularLocation>
</comment>
<evidence type="ECO:0000256" key="2">
    <source>
        <dbReference type="ARBA" id="ARBA00022692"/>
    </source>
</evidence>
<dbReference type="Proteomes" id="UP000733379">
    <property type="component" value="Unassembled WGS sequence"/>
</dbReference>
<dbReference type="InterPro" id="IPR047817">
    <property type="entry name" value="ABC2_TM_bact-type"/>
</dbReference>
<dbReference type="InterPro" id="IPR000412">
    <property type="entry name" value="ABC_2_transport"/>
</dbReference>
<feature type="transmembrane region" description="Helical" evidence="6">
    <location>
        <begin position="185"/>
        <end position="202"/>
    </location>
</feature>
<dbReference type="PROSITE" id="PS51012">
    <property type="entry name" value="ABC_TM2"/>
    <property type="match status" value="1"/>
</dbReference>
<comment type="caution">
    <text evidence="8">The sequence shown here is derived from an EMBL/GenBank/DDBJ whole genome shotgun (WGS) entry which is preliminary data.</text>
</comment>
<reference evidence="8 9" key="1">
    <citation type="submission" date="2021-06" db="EMBL/GenBank/DDBJ databases">
        <title>Actinomycetes sequencing.</title>
        <authorList>
            <person name="Shan Q."/>
        </authorList>
    </citation>
    <scope>NUCLEOTIDE SEQUENCE [LARGE SCALE GENOMIC DNA]</scope>
    <source>
        <strain evidence="8 9">NEAU-G5</strain>
    </source>
</reference>
<dbReference type="EMBL" id="JAHKNI010000017">
    <property type="protein sequence ID" value="MBU3066870.1"/>
    <property type="molecule type" value="Genomic_DNA"/>
</dbReference>
<keyword evidence="9" id="KW-1185">Reference proteome</keyword>
<keyword evidence="2 6" id="KW-0812">Transmembrane</keyword>
<feature type="transmembrane region" description="Helical" evidence="6">
    <location>
        <begin position="115"/>
        <end position="140"/>
    </location>
</feature>
<comment type="similarity">
    <text evidence="6">Belongs to the ABC-2 integral membrane protein family.</text>
</comment>
<keyword evidence="6" id="KW-1003">Cell membrane</keyword>
<keyword evidence="5" id="KW-0046">Antibiotic resistance</keyword>
<sequence>MTTLSPAPSGARLAWALSDYWEMAQRSLRHIRHDPEQLINVTLQPVLTVILMNYLLGGAISTGGHEHYIDYVMPGILIVAIAFAAITTTTSVAADVQDGVVDRFRTLPIAKSSVIAGHVVADLVRGGFGVIVTVGVGIAIGFRPHADIGEWVAAAGLLVLVALGMSWLAALIGLLGRSPEVTQQLAALIILPVFFSSALVPTDTMPRWLRVVLANQPVTQAVDALRKLLLNQPAGNQLWLALVEFGTITVIGGVVAGLLFQRRTR</sequence>
<feature type="transmembrane region" description="Helical" evidence="6">
    <location>
        <begin position="72"/>
        <end position="94"/>
    </location>
</feature>
<dbReference type="Pfam" id="PF01061">
    <property type="entry name" value="ABC2_membrane"/>
    <property type="match status" value="1"/>
</dbReference>
<feature type="transmembrane region" description="Helical" evidence="6">
    <location>
        <begin position="152"/>
        <end position="173"/>
    </location>
</feature>
<evidence type="ECO:0000256" key="1">
    <source>
        <dbReference type="ARBA" id="ARBA00004141"/>
    </source>
</evidence>
<gene>
    <name evidence="8" type="ORF">KO481_35790</name>
</gene>
<keyword evidence="3 6" id="KW-1133">Transmembrane helix</keyword>
<name>A0ABS6BAR7_9NOCA</name>
<dbReference type="RefSeq" id="WP_215922958.1">
    <property type="nucleotide sequence ID" value="NZ_JAHKNI010000017.1"/>
</dbReference>
<evidence type="ECO:0000259" key="7">
    <source>
        <dbReference type="PROSITE" id="PS51012"/>
    </source>
</evidence>
<dbReference type="PIRSF" id="PIRSF006648">
    <property type="entry name" value="DrrB"/>
    <property type="match status" value="1"/>
</dbReference>
<evidence type="ECO:0000256" key="5">
    <source>
        <dbReference type="ARBA" id="ARBA00023251"/>
    </source>
</evidence>
<feature type="transmembrane region" description="Helical" evidence="6">
    <location>
        <begin position="38"/>
        <end position="60"/>
    </location>
</feature>
<evidence type="ECO:0000313" key="8">
    <source>
        <dbReference type="EMBL" id="MBU3066870.1"/>
    </source>
</evidence>
<dbReference type="PANTHER" id="PTHR43229">
    <property type="entry name" value="NODULATION PROTEIN J"/>
    <property type="match status" value="1"/>
</dbReference>
<evidence type="ECO:0000256" key="3">
    <source>
        <dbReference type="ARBA" id="ARBA00022989"/>
    </source>
</evidence>
<feature type="transmembrane region" description="Helical" evidence="6">
    <location>
        <begin position="238"/>
        <end position="260"/>
    </location>
</feature>
<keyword evidence="6" id="KW-0813">Transport</keyword>
<evidence type="ECO:0000313" key="9">
    <source>
        <dbReference type="Proteomes" id="UP000733379"/>
    </source>
</evidence>
<proteinExistence type="inferred from homology"/>
<feature type="domain" description="ABC transmembrane type-2" evidence="7">
    <location>
        <begin position="36"/>
        <end position="263"/>
    </location>
</feature>
<organism evidence="8 9">
    <name type="scientific">Nocardia albiluteola</name>
    <dbReference type="NCBI Taxonomy" id="2842303"/>
    <lineage>
        <taxon>Bacteria</taxon>
        <taxon>Bacillati</taxon>
        <taxon>Actinomycetota</taxon>
        <taxon>Actinomycetes</taxon>
        <taxon>Mycobacteriales</taxon>
        <taxon>Nocardiaceae</taxon>
        <taxon>Nocardia</taxon>
    </lineage>
</organism>
<evidence type="ECO:0000256" key="6">
    <source>
        <dbReference type="RuleBase" id="RU361157"/>
    </source>
</evidence>
<keyword evidence="4 6" id="KW-0472">Membrane</keyword>
<accession>A0ABS6BAR7</accession>
<protein>
    <recommendedName>
        <fullName evidence="6">Transport permease protein</fullName>
    </recommendedName>
</protein>
<dbReference type="InterPro" id="IPR013525">
    <property type="entry name" value="ABC2_TM"/>
</dbReference>
<dbReference type="PANTHER" id="PTHR43229:SF2">
    <property type="entry name" value="NODULATION PROTEIN J"/>
    <property type="match status" value="1"/>
</dbReference>